<protein>
    <recommendedName>
        <fullName evidence="1">HTH cro/C1-type domain-containing protein</fullName>
    </recommendedName>
</protein>
<feature type="domain" description="HTH cro/C1-type" evidence="1">
    <location>
        <begin position="58"/>
        <end position="113"/>
    </location>
</feature>
<evidence type="ECO:0000313" key="2">
    <source>
        <dbReference type="EMBL" id="OWL98762.1"/>
    </source>
</evidence>
<evidence type="ECO:0000313" key="3">
    <source>
        <dbReference type="Proteomes" id="UP000197208"/>
    </source>
</evidence>
<dbReference type="GO" id="GO:0003677">
    <property type="term" value="F:DNA binding"/>
    <property type="evidence" value="ECO:0007669"/>
    <property type="project" value="InterPro"/>
</dbReference>
<organism evidence="2 3">
    <name type="scientific">Deinococcus indicus</name>
    <dbReference type="NCBI Taxonomy" id="223556"/>
    <lineage>
        <taxon>Bacteria</taxon>
        <taxon>Thermotogati</taxon>
        <taxon>Deinococcota</taxon>
        <taxon>Deinococci</taxon>
        <taxon>Deinococcales</taxon>
        <taxon>Deinococcaceae</taxon>
        <taxon>Deinococcus</taxon>
    </lineage>
</organism>
<dbReference type="PROSITE" id="PS50943">
    <property type="entry name" value="HTH_CROC1"/>
    <property type="match status" value="1"/>
</dbReference>
<gene>
    <name evidence="2" type="ORF">CBQ26_01275</name>
</gene>
<dbReference type="SUPFAM" id="SSF47413">
    <property type="entry name" value="lambda repressor-like DNA-binding domains"/>
    <property type="match status" value="1"/>
</dbReference>
<dbReference type="InterPro" id="IPR001387">
    <property type="entry name" value="Cro/C1-type_HTH"/>
</dbReference>
<dbReference type="Proteomes" id="UP000197208">
    <property type="component" value="Unassembled WGS sequence"/>
</dbReference>
<proteinExistence type="predicted"/>
<dbReference type="InterPro" id="IPR010982">
    <property type="entry name" value="Lambda_DNA-bd_dom_sf"/>
</dbReference>
<dbReference type="RefSeq" id="WP_216360330.1">
    <property type="nucleotide sequence ID" value="NZ_BNAM01000024.1"/>
</dbReference>
<dbReference type="SMR" id="A0A246BUB8"/>
<keyword evidence="3" id="KW-1185">Reference proteome</keyword>
<sequence length="133" mass="13759">MNESLKAKMALAAELLNADGSVTPTADLPAGLLVPESASGFAADVQDALTAETVAHALKLARQQTHLSAAELARRRGVSRGRLSQLENGAVNPTVGTLAEHAGALGYDVTVTLTPRRAGKTIQVDLPQPVQAQ</sequence>
<name>A0A246BUB8_9DEIO</name>
<dbReference type="Gene3D" id="1.10.260.40">
    <property type="entry name" value="lambda repressor-like DNA-binding domains"/>
    <property type="match status" value="1"/>
</dbReference>
<dbReference type="Pfam" id="PF01381">
    <property type="entry name" value="HTH_3"/>
    <property type="match status" value="1"/>
</dbReference>
<dbReference type="EMBL" id="NHMK01000005">
    <property type="protein sequence ID" value="OWL98762.1"/>
    <property type="molecule type" value="Genomic_DNA"/>
</dbReference>
<accession>A0A246BUB8</accession>
<dbReference type="AlphaFoldDB" id="A0A246BUB8"/>
<dbReference type="CDD" id="cd00093">
    <property type="entry name" value="HTH_XRE"/>
    <property type="match status" value="1"/>
</dbReference>
<evidence type="ECO:0000259" key="1">
    <source>
        <dbReference type="PROSITE" id="PS50943"/>
    </source>
</evidence>
<comment type="caution">
    <text evidence="2">The sequence shown here is derived from an EMBL/GenBank/DDBJ whole genome shotgun (WGS) entry which is preliminary data.</text>
</comment>
<reference evidence="2 3" key="1">
    <citation type="submission" date="2017-05" db="EMBL/GenBank/DDBJ databases">
        <title>De novo genome assembly of Deniococcus indicus strain DR1.</title>
        <authorList>
            <person name="Chauhan D."/>
            <person name="Yennamalli R.M."/>
            <person name="Priyadarshini R."/>
        </authorList>
    </citation>
    <scope>NUCLEOTIDE SEQUENCE [LARGE SCALE GENOMIC DNA]</scope>
    <source>
        <strain evidence="2 3">DR1</strain>
    </source>
</reference>
<dbReference type="SMART" id="SM00530">
    <property type="entry name" value="HTH_XRE"/>
    <property type="match status" value="1"/>
</dbReference>